<gene>
    <name evidence="1" type="ORF">GCM10007094_23480</name>
</gene>
<protein>
    <submittedName>
        <fullName evidence="1">Uncharacterized protein</fullName>
    </submittedName>
</protein>
<evidence type="ECO:0000313" key="2">
    <source>
        <dbReference type="Proteomes" id="UP000637980"/>
    </source>
</evidence>
<organism evidence="1 2">
    <name type="scientific">Pseudovibrio japonicus</name>
    <dbReference type="NCBI Taxonomy" id="366534"/>
    <lineage>
        <taxon>Bacteria</taxon>
        <taxon>Pseudomonadati</taxon>
        <taxon>Pseudomonadota</taxon>
        <taxon>Alphaproteobacteria</taxon>
        <taxon>Hyphomicrobiales</taxon>
        <taxon>Stappiaceae</taxon>
        <taxon>Pseudovibrio</taxon>
    </lineage>
</organism>
<sequence>MRFLGLDVSKSCTGWGLYSPDEVDAGTLKCPIKPPFGLQRGKIDASYAGRVADWYAQEMDALIVKLRPDMVGIEQPLPGNSTREVLVADKTQGSLADDRMQFQKMKKAKVGGTSFDVTHFLHGLAIGAARIASRRSIPPLYVPSQTWRSSTGVGRAPKGSGSSATSWYKRKAKEICSHLGHPQKSGDAAEGLLIAYHLYLLNSPIDLFGQKKAGLHE</sequence>
<reference evidence="2" key="1">
    <citation type="journal article" date="2019" name="Int. J. Syst. Evol. Microbiol.">
        <title>The Global Catalogue of Microorganisms (GCM) 10K type strain sequencing project: providing services to taxonomists for standard genome sequencing and annotation.</title>
        <authorList>
            <consortium name="The Broad Institute Genomics Platform"/>
            <consortium name="The Broad Institute Genome Sequencing Center for Infectious Disease"/>
            <person name="Wu L."/>
            <person name="Ma J."/>
        </authorList>
    </citation>
    <scope>NUCLEOTIDE SEQUENCE [LARGE SCALE GENOMIC DNA]</scope>
    <source>
        <strain evidence="2">KCTC 12861</strain>
    </source>
</reference>
<evidence type="ECO:0000313" key="1">
    <source>
        <dbReference type="EMBL" id="GHB33874.1"/>
    </source>
</evidence>
<keyword evidence="2" id="KW-1185">Reference proteome</keyword>
<dbReference type="Proteomes" id="UP000637980">
    <property type="component" value="Unassembled WGS sequence"/>
</dbReference>
<proteinExistence type="predicted"/>
<comment type="caution">
    <text evidence="1">The sequence shown here is derived from an EMBL/GenBank/DDBJ whole genome shotgun (WGS) entry which is preliminary data.</text>
</comment>
<name>A0ABQ3EGI0_9HYPH</name>
<dbReference type="RefSeq" id="WP_189436991.1">
    <property type="nucleotide sequence ID" value="NZ_BMXE01000004.1"/>
</dbReference>
<dbReference type="InterPro" id="IPR036397">
    <property type="entry name" value="RNaseH_sf"/>
</dbReference>
<dbReference type="EMBL" id="BMXE01000004">
    <property type="protein sequence ID" value="GHB33874.1"/>
    <property type="molecule type" value="Genomic_DNA"/>
</dbReference>
<dbReference type="Gene3D" id="3.30.420.10">
    <property type="entry name" value="Ribonuclease H-like superfamily/Ribonuclease H"/>
    <property type="match status" value="1"/>
</dbReference>
<accession>A0ABQ3EGI0</accession>